<comment type="caution">
    <text evidence="8">The sequence shown here is derived from an EMBL/GenBank/DDBJ whole genome shotgun (WGS) entry which is preliminary data.</text>
</comment>
<keyword evidence="5" id="KW-0479">Metal-binding</keyword>
<dbReference type="GO" id="GO:0038023">
    <property type="term" value="F:signaling receptor activity"/>
    <property type="evidence" value="ECO:0007669"/>
    <property type="project" value="TreeGrafter"/>
</dbReference>
<feature type="region of interest" description="Disordered" evidence="6">
    <location>
        <begin position="1"/>
        <end position="42"/>
    </location>
</feature>
<keyword evidence="9" id="KW-1185">Reference proteome</keyword>
<dbReference type="OrthoDB" id="5585746at2759"/>
<keyword evidence="2 7" id="KW-0812">Transmembrane</keyword>
<feature type="transmembrane region" description="Helical" evidence="7">
    <location>
        <begin position="301"/>
        <end position="325"/>
    </location>
</feature>
<dbReference type="PANTHER" id="PTHR20855">
    <property type="entry name" value="ADIPOR/PROGESTIN RECEPTOR-RELATED"/>
    <property type="match status" value="1"/>
</dbReference>
<feature type="compositionally biased region" description="Acidic residues" evidence="6">
    <location>
        <begin position="540"/>
        <end position="563"/>
    </location>
</feature>
<dbReference type="AlphaFoldDB" id="A0A9P0QNE3"/>
<protein>
    <submittedName>
        <fullName evidence="8">ADIPOR-like receptor Izh3p</fullName>
    </submittedName>
</protein>
<evidence type="ECO:0000256" key="1">
    <source>
        <dbReference type="ARBA" id="ARBA00004141"/>
    </source>
</evidence>
<keyword evidence="5" id="KW-0862">Zinc</keyword>
<sequence>MSGIATALRLNNGNDDEGVRQRKDANDTVEDRPASSLLDDEDISTTEELLIEHLDKFLSSVESKLESFEQYFKAASKGEVLEQKVGSDYESSPSSSPSPSPSRSLQHRRRDSTASLREITSYSIANLKSMYQRMTMIRGSVLKTSVTNLENLYVALEEHYQYFTKREDIKSSDAESYNDFRQPVESSTPSAVFDSADSVRQKILTTLEYLDEKFTKVDNLIQAQKTPRAQDDYKSSVFRHFKYFNFNKALKSAEDRHLHYYELPLNWRENRYIINGYRFSMKHGNTLKSMFKFNHNESANIWTHGIGIFVVFYLAFYHFPSTVAYQKNSFVDNLPMYFFFFAALECFVSSVVWHTYSSFANYKIRSTCACIDYTGITVLITASVIAAEYCSLYAHPKFLRIYIGFSSLCGGAGFIFNWSPYFDKPECKSLRIWFFMGLAFLGASTAIVFCFYEGFMKSFLHFSPLFYKSFVWYWIGVVFYGGLIPERWRYDVIINEDESSCKHNRSVTEVIEGDIEHSGIEEMKEIEEEIGRSTSRDNADDGEEEEEEEEEEEVDPNSEQNDDVIDDEYQNIIEKHFPTNPTLTPYHNDFLSLWWVDYFLASHNIWHVCVMFGVVGHYACIVDMYEQMSR</sequence>
<dbReference type="InterPro" id="IPR004254">
    <property type="entry name" value="AdipoR/HlyIII-related"/>
</dbReference>
<evidence type="ECO:0000256" key="6">
    <source>
        <dbReference type="SAM" id="MobiDB-lite"/>
    </source>
</evidence>
<feature type="compositionally biased region" description="Basic and acidic residues" evidence="6">
    <location>
        <begin position="17"/>
        <end position="33"/>
    </location>
</feature>
<evidence type="ECO:0000313" key="8">
    <source>
        <dbReference type="EMBL" id="CAH2351943.1"/>
    </source>
</evidence>
<name>A0A9P0QNE3_9ASCO</name>
<feature type="compositionally biased region" description="Basic and acidic residues" evidence="6">
    <location>
        <begin position="527"/>
        <end position="539"/>
    </location>
</feature>
<evidence type="ECO:0000256" key="5">
    <source>
        <dbReference type="PIRSR" id="PIRSR604254-1"/>
    </source>
</evidence>
<dbReference type="GO" id="GO:0016020">
    <property type="term" value="C:membrane"/>
    <property type="evidence" value="ECO:0007669"/>
    <property type="project" value="UniProtKB-SubCell"/>
</dbReference>
<keyword evidence="8" id="KW-0675">Receptor</keyword>
<dbReference type="Proteomes" id="UP000837801">
    <property type="component" value="Unassembled WGS sequence"/>
</dbReference>
<evidence type="ECO:0000256" key="7">
    <source>
        <dbReference type="SAM" id="Phobius"/>
    </source>
</evidence>
<dbReference type="Pfam" id="PF03006">
    <property type="entry name" value="HlyIII"/>
    <property type="match status" value="1"/>
</dbReference>
<evidence type="ECO:0000256" key="2">
    <source>
        <dbReference type="ARBA" id="ARBA00022692"/>
    </source>
</evidence>
<dbReference type="PANTHER" id="PTHR20855:SF97">
    <property type="entry name" value="ADIPOR-LIKE RECEPTOR IZH3-RELATED"/>
    <property type="match status" value="1"/>
</dbReference>
<organism evidence="8 9">
    <name type="scientific">[Candida] railenensis</name>
    <dbReference type="NCBI Taxonomy" id="45579"/>
    <lineage>
        <taxon>Eukaryota</taxon>
        <taxon>Fungi</taxon>
        <taxon>Dikarya</taxon>
        <taxon>Ascomycota</taxon>
        <taxon>Saccharomycotina</taxon>
        <taxon>Pichiomycetes</taxon>
        <taxon>Debaryomycetaceae</taxon>
        <taxon>Kurtzmaniella</taxon>
    </lineage>
</organism>
<comment type="subcellular location">
    <subcellularLocation>
        <location evidence="1">Membrane</location>
        <topology evidence="1">Multi-pass membrane protein</topology>
    </subcellularLocation>
</comment>
<feature type="transmembrane region" description="Helical" evidence="7">
    <location>
        <begin position="337"/>
        <end position="356"/>
    </location>
</feature>
<dbReference type="GO" id="GO:0046872">
    <property type="term" value="F:metal ion binding"/>
    <property type="evidence" value="ECO:0007669"/>
    <property type="project" value="UniProtKB-KW"/>
</dbReference>
<proteinExistence type="predicted"/>
<feature type="binding site" evidence="5">
    <location>
        <position position="354"/>
    </location>
    <ligand>
        <name>Zn(2+)</name>
        <dbReference type="ChEBI" id="CHEBI:29105"/>
    </ligand>
</feature>
<dbReference type="GO" id="GO:0006882">
    <property type="term" value="P:intracellular zinc ion homeostasis"/>
    <property type="evidence" value="ECO:0007669"/>
    <property type="project" value="TreeGrafter"/>
</dbReference>
<feature type="transmembrane region" description="Helical" evidence="7">
    <location>
        <begin position="432"/>
        <end position="453"/>
    </location>
</feature>
<evidence type="ECO:0000256" key="3">
    <source>
        <dbReference type="ARBA" id="ARBA00022989"/>
    </source>
</evidence>
<reference evidence="8" key="1">
    <citation type="submission" date="2022-03" db="EMBL/GenBank/DDBJ databases">
        <authorList>
            <person name="Legras J.-L."/>
            <person name="Devillers H."/>
            <person name="Grondin C."/>
        </authorList>
    </citation>
    <scope>NUCLEOTIDE SEQUENCE</scope>
    <source>
        <strain evidence="8">CLIB 1423</strain>
    </source>
</reference>
<gene>
    <name evidence="8" type="ORF">CLIB1423_05S01926</name>
</gene>
<keyword evidence="3 7" id="KW-1133">Transmembrane helix</keyword>
<feature type="compositionally biased region" description="Low complexity" evidence="6">
    <location>
        <begin position="91"/>
        <end position="104"/>
    </location>
</feature>
<feature type="transmembrane region" description="Helical" evidence="7">
    <location>
        <begin position="465"/>
        <end position="483"/>
    </location>
</feature>
<keyword evidence="4 7" id="KW-0472">Membrane</keyword>
<feature type="transmembrane region" description="Helical" evidence="7">
    <location>
        <begin position="605"/>
        <end position="625"/>
    </location>
</feature>
<evidence type="ECO:0000256" key="4">
    <source>
        <dbReference type="ARBA" id="ARBA00023136"/>
    </source>
</evidence>
<feature type="region of interest" description="Disordered" evidence="6">
    <location>
        <begin position="527"/>
        <end position="563"/>
    </location>
</feature>
<evidence type="ECO:0000313" key="9">
    <source>
        <dbReference type="Proteomes" id="UP000837801"/>
    </source>
</evidence>
<feature type="transmembrane region" description="Helical" evidence="7">
    <location>
        <begin position="376"/>
        <end position="394"/>
    </location>
</feature>
<accession>A0A9P0QNE3</accession>
<feature type="region of interest" description="Disordered" evidence="6">
    <location>
        <begin position="84"/>
        <end position="112"/>
    </location>
</feature>
<dbReference type="EMBL" id="CAKXYY010000005">
    <property type="protein sequence ID" value="CAH2351943.1"/>
    <property type="molecule type" value="Genomic_DNA"/>
</dbReference>
<feature type="transmembrane region" description="Helical" evidence="7">
    <location>
        <begin position="401"/>
        <end position="420"/>
    </location>
</feature>